<organism evidence="1 2">
    <name type="scientific">Catharanthus roseus</name>
    <name type="common">Madagascar periwinkle</name>
    <name type="synonym">Vinca rosea</name>
    <dbReference type="NCBI Taxonomy" id="4058"/>
    <lineage>
        <taxon>Eukaryota</taxon>
        <taxon>Viridiplantae</taxon>
        <taxon>Streptophyta</taxon>
        <taxon>Embryophyta</taxon>
        <taxon>Tracheophyta</taxon>
        <taxon>Spermatophyta</taxon>
        <taxon>Magnoliopsida</taxon>
        <taxon>eudicotyledons</taxon>
        <taxon>Gunneridae</taxon>
        <taxon>Pentapetalae</taxon>
        <taxon>asterids</taxon>
        <taxon>lamiids</taxon>
        <taxon>Gentianales</taxon>
        <taxon>Apocynaceae</taxon>
        <taxon>Rauvolfioideae</taxon>
        <taxon>Vinceae</taxon>
        <taxon>Catharanthinae</taxon>
        <taxon>Catharanthus</taxon>
    </lineage>
</organism>
<accession>A0ACC0BE06</accession>
<comment type="caution">
    <text evidence="1">The sequence shown here is derived from an EMBL/GenBank/DDBJ whole genome shotgun (WGS) entry which is preliminary data.</text>
</comment>
<evidence type="ECO:0000313" key="2">
    <source>
        <dbReference type="Proteomes" id="UP001060085"/>
    </source>
</evidence>
<keyword evidence="2" id="KW-1185">Reference proteome</keyword>
<protein>
    <submittedName>
        <fullName evidence="1">Uncharacterized protein</fullName>
    </submittedName>
</protein>
<evidence type="ECO:0000313" key="1">
    <source>
        <dbReference type="EMBL" id="KAI5670876.1"/>
    </source>
</evidence>
<dbReference type="Proteomes" id="UP001060085">
    <property type="component" value="Linkage Group LG03"/>
</dbReference>
<proteinExistence type="predicted"/>
<gene>
    <name evidence="1" type="ORF">M9H77_11240</name>
</gene>
<name>A0ACC0BE06_CATRO</name>
<dbReference type="EMBL" id="CM044703">
    <property type="protein sequence ID" value="KAI5670876.1"/>
    <property type="molecule type" value="Genomic_DNA"/>
</dbReference>
<sequence length="521" mass="56389">MYKVMRFYNPSFTKNTTNISNLRFLGAHNYFSHFCPYGRVSFGFHVQALGFHYDFKVAGKRGGGRYGSCSRQRIFQVDAMDEGSIGVSSIDWGESDGPIEYIFSSSEGEDSDGDVLLQPITDVDLPTTKENFHPTDDSVTVAAHRFAVLGRAHKRRKTFYGILNNIGLLTFLTVLLLLVDSCAWRVVRLPLEPFYLVRPFFISTFVVSSIGYICVPLLCTLKLQSLIRNEGPAQHAYKKRTPTMGGLYFIPVGIIVAEVLVGFSSTAVSGTSAVTCAFATMGLLDDLLSLNGNKGLSAWMRISFEVAVTTGFSFWLYATDISSPYNMKMVVPLPAPLGLVCLGSFYPFLTSLCFVSMTKGVNLTDGLDGLAGGTAALAFVGMSIAVLPICSDLAVFGASMAGACMGFLFHNRYKASVFMGDTGSLALGGALASMAACTGMFFPLFISSGVFVLEALSVILQVSFFRTTKHLRGIGSRLFRMAPLHHHLELRGIKEPIIVAGAYAVSCLLILCAGYVGLISA</sequence>
<reference evidence="2" key="1">
    <citation type="journal article" date="2023" name="Nat. Plants">
        <title>Single-cell RNA sequencing provides a high-resolution roadmap for understanding the multicellular compartmentation of specialized metabolism.</title>
        <authorList>
            <person name="Sun S."/>
            <person name="Shen X."/>
            <person name="Li Y."/>
            <person name="Li Y."/>
            <person name="Wang S."/>
            <person name="Li R."/>
            <person name="Zhang H."/>
            <person name="Shen G."/>
            <person name="Guo B."/>
            <person name="Wei J."/>
            <person name="Xu J."/>
            <person name="St-Pierre B."/>
            <person name="Chen S."/>
            <person name="Sun C."/>
        </authorList>
    </citation>
    <scope>NUCLEOTIDE SEQUENCE [LARGE SCALE GENOMIC DNA]</scope>
</reference>